<protein>
    <submittedName>
        <fullName evidence="3">Uncharacterized protein</fullName>
    </submittedName>
</protein>
<name>A0ABT1ECH4_9FIRM</name>
<evidence type="ECO:0000256" key="2">
    <source>
        <dbReference type="SAM" id="Phobius"/>
    </source>
</evidence>
<accession>A0ABT1ECH4</accession>
<evidence type="ECO:0000313" key="3">
    <source>
        <dbReference type="EMBL" id="MCP1103538.1"/>
    </source>
</evidence>
<feature type="region of interest" description="Disordered" evidence="1">
    <location>
        <begin position="62"/>
        <end position="91"/>
    </location>
</feature>
<feature type="transmembrane region" description="Helical" evidence="2">
    <location>
        <begin position="95"/>
        <end position="112"/>
    </location>
</feature>
<dbReference type="Proteomes" id="UP001523566">
    <property type="component" value="Unassembled WGS sequence"/>
</dbReference>
<evidence type="ECO:0000313" key="4">
    <source>
        <dbReference type="Proteomes" id="UP001523566"/>
    </source>
</evidence>
<organism evidence="3 4">
    <name type="scientific">Aequitasia blattaphilus</name>
    <dbReference type="NCBI Taxonomy" id="2949332"/>
    <lineage>
        <taxon>Bacteria</taxon>
        <taxon>Bacillati</taxon>
        <taxon>Bacillota</taxon>
        <taxon>Clostridia</taxon>
        <taxon>Lachnospirales</taxon>
        <taxon>Lachnospiraceae</taxon>
        <taxon>Aequitasia</taxon>
    </lineage>
</organism>
<gene>
    <name evidence="3" type="ORF">NK125_14135</name>
</gene>
<keyword evidence="2" id="KW-0472">Membrane</keyword>
<proteinExistence type="predicted"/>
<keyword evidence="2" id="KW-1133">Transmembrane helix</keyword>
<evidence type="ECO:0000256" key="1">
    <source>
        <dbReference type="SAM" id="MobiDB-lite"/>
    </source>
</evidence>
<comment type="caution">
    <text evidence="3">The sequence shown here is derived from an EMBL/GenBank/DDBJ whole genome shotgun (WGS) entry which is preliminary data.</text>
</comment>
<sequence>LQELSLEKLKAYGVDGKALTGSFAWKSAETVVSKGGKYTAVFTPNDKNYKSVNFEVQVNLDSTKVEDNTKPTDSQKGNETSKKAPSPNTADDSNLFLYLTLLLTGLLGILGSKKLDIHR</sequence>
<feature type="non-terminal residue" evidence="3">
    <location>
        <position position="1"/>
    </location>
</feature>
<keyword evidence="2" id="KW-0812">Transmembrane</keyword>
<reference evidence="3 4" key="1">
    <citation type="journal article" date="2022" name="Genome Biol. Evol.">
        <title>Host diet, physiology and behaviors set the stage for Lachnospiraceae cladogenesis.</title>
        <authorList>
            <person name="Vera-Ponce De Leon A."/>
            <person name="Schneider M."/>
            <person name="Jahnes B.C."/>
            <person name="Sadowski V."/>
            <person name="Camuy-Velez L.A."/>
            <person name="Duan J."/>
            <person name="Sabree Z.L."/>
        </authorList>
    </citation>
    <scope>NUCLEOTIDE SEQUENCE [LARGE SCALE GENOMIC DNA]</scope>
    <source>
        <strain evidence="3 4">PAL113</strain>
    </source>
</reference>
<dbReference type="EMBL" id="JAMZFW010000031">
    <property type="protein sequence ID" value="MCP1103538.1"/>
    <property type="molecule type" value="Genomic_DNA"/>
</dbReference>
<keyword evidence="4" id="KW-1185">Reference proteome</keyword>
<dbReference type="RefSeq" id="WP_262067310.1">
    <property type="nucleotide sequence ID" value="NZ_JAMXOD010000031.1"/>
</dbReference>